<dbReference type="EMBL" id="NRSJ01000082">
    <property type="protein sequence ID" value="MBK1707330.1"/>
    <property type="molecule type" value="Genomic_DNA"/>
</dbReference>
<name>A0AAJ0XCM7_9GAMM</name>
<gene>
    <name evidence="2" type="ORF">CKO40_23055</name>
</gene>
<dbReference type="InterPro" id="IPR035965">
    <property type="entry name" value="PAS-like_dom_sf"/>
</dbReference>
<reference evidence="2" key="1">
    <citation type="submission" date="2017-08" db="EMBL/GenBank/DDBJ databases">
        <authorList>
            <person name="Imhoff J.F."/>
            <person name="Rahn T."/>
            <person name="Kuenzel S."/>
            <person name="Neulinger S.C."/>
        </authorList>
    </citation>
    <scope>NUCLEOTIDE SEQUENCE</scope>
    <source>
        <strain evidence="2">DSM 11080</strain>
    </source>
</reference>
<dbReference type="Pfam" id="PF13188">
    <property type="entry name" value="PAS_8"/>
    <property type="match status" value="1"/>
</dbReference>
<evidence type="ECO:0000313" key="2">
    <source>
        <dbReference type="EMBL" id="MBK1707330.1"/>
    </source>
</evidence>
<feature type="domain" description="PAS" evidence="1">
    <location>
        <begin position="1"/>
        <end position="35"/>
    </location>
</feature>
<organism evidence="2 3">
    <name type="scientific">Halochromatium glycolicum</name>
    <dbReference type="NCBI Taxonomy" id="85075"/>
    <lineage>
        <taxon>Bacteria</taxon>
        <taxon>Pseudomonadati</taxon>
        <taxon>Pseudomonadota</taxon>
        <taxon>Gammaproteobacteria</taxon>
        <taxon>Chromatiales</taxon>
        <taxon>Chromatiaceae</taxon>
        <taxon>Halochromatium</taxon>
    </lineage>
</organism>
<evidence type="ECO:0000313" key="3">
    <source>
        <dbReference type="Proteomes" id="UP001296776"/>
    </source>
</evidence>
<evidence type="ECO:0000259" key="1">
    <source>
        <dbReference type="PROSITE" id="PS50112"/>
    </source>
</evidence>
<accession>A0AAJ0XCM7</accession>
<reference evidence="2" key="2">
    <citation type="journal article" date="2020" name="Microorganisms">
        <title>Osmotic Adaptation and Compatible Solute Biosynthesis of Phototrophic Bacteria as Revealed from Genome Analyses.</title>
        <authorList>
            <person name="Imhoff J.F."/>
            <person name="Rahn T."/>
            <person name="Kunzel S."/>
            <person name="Keller A."/>
            <person name="Neulinger S.C."/>
        </authorList>
    </citation>
    <scope>NUCLEOTIDE SEQUENCE</scope>
    <source>
        <strain evidence="2">DSM 11080</strain>
    </source>
</reference>
<dbReference type="SUPFAM" id="SSF55785">
    <property type="entry name" value="PYP-like sensor domain (PAS domain)"/>
    <property type="match status" value="1"/>
</dbReference>
<comment type="caution">
    <text evidence="2">The sequence shown here is derived from an EMBL/GenBank/DDBJ whole genome shotgun (WGS) entry which is preliminary data.</text>
</comment>
<dbReference type="AlphaFoldDB" id="A0AAJ0XCM7"/>
<keyword evidence="3" id="KW-1185">Reference proteome</keyword>
<proteinExistence type="predicted"/>
<sequence length="35" mass="3592">MTDGLMLADPDGLVIDINPAALRLHGFTLKAIAAG</sequence>
<dbReference type="PROSITE" id="PS50112">
    <property type="entry name" value="PAS"/>
    <property type="match status" value="1"/>
</dbReference>
<dbReference type="Proteomes" id="UP001296776">
    <property type="component" value="Unassembled WGS sequence"/>
</dbReference>
<protein>
    <recommendedName>
        <fullName evidence="1">PAS domain-containing protein</fullName>
    </recommendedName>
</protein>
<dbReference type="InterPro" id="IPR000014">
    <property type="entry name" value="PAS"/>
</dbReference>